<dbReference type="AlphaFoldDB" id="A0ABD0ML05"/>
<dbReference type="Proteomes" id="UP001529510">
    <property type="component" value="Unassembled WGS sequence"/>
</dbReference>
<feature type="non-terminal residue" evidence="2">
    <location>
        <position position="1"/>
    </location>
</feature>
<name>A0ABD0ML05_CIRMR</name>
<gene>
    <name evidence="2" type="ORF">M9458_055440</name>
</gene>
<sequence>SQRSCYESGRCSVVRSPPDVTLTLSSHTDCCITPRTSSPSIHRADCVSPRDQSAAL</sequence>
<comment type="caution">
    <text evidence="2">The sequence shown here is derived from an EMBL/GenBank/DDBJ whole genome shotgun (WGS) entry which is preliminary data.</text>
</comment>
<accession>A0ABD0ML05</accession>
<reference evidence="2 3" key="1">
    <citation type="submission" date="2024-05" db="EMBL/GenBank/DDBJ databases">
        <title>Genome sequencing and assembly of Indian major carp, Cirrhinus mrigala (Hamilton, 1822).</title>
        <authorList>
            <person name="Mohindra V."/>
            <person name="Chowdhury L.M."/>
            <person name="Lal K."/>
            <person name="Jena J.K."/>
        </authorList>
    </citation>
    <scope>NUCLEOTIDE SEQUENCE [LARGE SCALE GENOMIC DNA]</scope>
    <source>
        <strain evidence="2">CM1030</strain>
        <tissue evidence="2">Blood</tissue>
    </source>
</reference>
<evidence type="ECO:0000256" key="1">
    <source>
        <dbReference type="SAM" id="MobiDB-lite"/>
    </source>
</evidence>
<protein>
    <submittedName>
        <fullName evidence="2">Uncharacterized protein</fullName>
    </submittedName>
</protein>
<keyword evidence="3" id="KW-1185">Reference proteome</keyword>
<evidence type="ECO:0000313" key="3">
    <source>
        <dbReference type="Proteomes" id="UP001529510"/>
    </source>
</evidence>
<organism evidence="2 3">
    <name type="scientific">Cirrhinus mrigala</name>
    <name type="common">Mrigala</name>
    <dbReference type="NCBI Taxonomy" id="683832"/>
    <lineage>
        <taxon>Eukaryota</taxon>
        <taxon>Metazoa</taxon>
        <taxon>Chordata</taxon>
        <taxon>Craniata</taxon>
        <taxon>Vertebrata</taxon>
        <taxon>Euteleostomi</taxon>
        <taxon>Actinopterygii</taxon>
        <taxon>Neopterygii</taxon>
        <taxon>Teleostei</taxon>
        <taxon>Ostariophysi</taxon>
        <taxon>Cypriniformes</taxon>
        <taxon>Cyprinidae</taxon>
        <taxon>Labeoninae</taxon>
        <taxon>Labeonini</taxon>
        <taxon>Cirrhinus</taxon>
    </lineage>
</organism>
<proteinExistence type="predicted"/>
<dbReference type="EMBL" id="JAMKFB020000485">
    <property type="protein sequence ID" value="KAL0149206.1"/>
    <property type="molecule type" value="Genomic_DNA"/>
</dbReference>
<feature type="region of interest" description="Disordered" evidence="1">
    <location>
        <begin position="37"/>
        <end position="56"/>
    </location>
</feature>
<evidence type="ECO:0000313" key="2">
    <source>
        <dbReference type="EMBL" id="KAL0149206.1"/>
    </source>
</evidence>